<dbReference type="InterPro" id="IPR025558">
    <property type="entry name" value="DUF4283"/>
</dbReference>
<dbReference type="EMBL" id="KZ663018">
    <property type="protein sequence ID" value="PPS16548.1"/>
    <property type="molecule type" value="Genomic_DNA"/>
</dbReference>
<evidence type="ECO:0000313" key="2">
    <source>
        <dbReference type="EMBL" id="PPS16548.1"/>
    </source>
</evidence>
<name>A0A2P5YLW6_GOSBA</name>
<dbReference type="Proteomes" id="UP000239757">
    <property type="component" value="Unassembled WGS sequence"/>
</dbReference>
<gene>
    <name evidence="2" type="ORF">GOBAR_AA04032</name>
</gene>
<dbReference type="Pfam" id="PF14111">
    <property type="entry name" value="DUF4283"/>
    <property type="match status" value="1"/>
</dbReference>
<sequence length="95" mass="10812">MEKGLAVLSLTGREEEEAWQVDLKEEAMRTTLVNLWHPHGGVKITYMGEKRFLFQFYYEIDLDRAADCNGNLMLKCLGTRESPNKASPLAYAEGD</sequence>
<accession>A0A2P5YLW6</accession>
<reference evidence="2 3" key="1">
    <citation type="submission" date="2015-01" db="EMBL/GenBank/DDBJ databases">
        <title>Genome of allotetraploid Gossypium barbadense reveals genomic plasticity and fiber elongation in cotton evolution.</title>
        <authorList>
            <person name="Chen X."/>
            <person name="Liu X."/>
            <person name="Zhao B."/>
            <person name="Zheng H."/>
            <person name="Hu Y."/>
            <person name="Lu G."/>
            <person name="Yang C."/>
            <person name="Chen J."/>
            <person name="Shan C."/>
            <person name="Zhang L."/>
            <person name="Zhou Y."/>
            <person name="Wang L."/>
            <person name="Guo W."/>
            <person name="Bai Y."/>
            <person name="Ruan J."/>
            <person name="Shangguan X."/>
            <person name="Mao Y."/>
            <person name="Jiang J."/>
            <person name="Zhu Y."/>
            <person name="Lei J."/>
            <person name="Kang H."/>
            <person name="Chen S."/>
            <person name="He X."/>
            <person name="Wang R."/>
            <person name="Wang Y."/>
            <person name="Chen J."/>
            <person name="Wang L."/>
            <person name="Yu S."/>
            <person name="Wang B."/>
            <person name="Wei J."/>
            <person name="Song S."/>
            <person name="Lu X."/>
            <person name="Gao Z."/>
            <person name="Gu W."/>
            <person name="Deng X."/>
            <person name="Ma D."/>
            <person name="Wang S."/>
            <person name="Liang W."/>
            <person name="Fang L."/>
            <person name="Cai C."/>
            <person name="Zhu X."/>
            <person name="Zhou B."/>
            <person name="Zhang Y."/>
            <person name="Chen Z."/>
            <person name="Xu S."/>
            <person name="Zhu R."/>
            <person name="Wang S."/>
            <person name="Zhang T."/>
            <person name="Zhao G."/>
        </authorList>
    </citation>
    <scope>NUCLEOTIDE SEQUENCE [LARGE SCALE GENOMIC DNA]</scope>
    <source>
        <strain evidence="3">cv. Xinhai21</strain>
        <tissue evidence="2">Leaf</tissue>
    </source>
</reference>
<dbReference type="OrthoDB" id="956691at2759"/>
<proteinExistence type="predicted"/>
<evidence type="ECO:0000313" key="3">
    <source>
        <dbReference type="Proteomes" id="UP000239757"/>
    </source>
</evidence>
<dbReference type="AlphaFoldDB" id="A0A2P5YLW6"/>
<evidence type="ECO:0000259" key="1">
    <source>
        <dbReference type="Pfam" id="PF14111"/>
    </source>
</evidence>
<protein>
    <recommendedName>
        <fullName evidence="1">DUF4283 domain-containing protein</fullName>
    </recommendedName>
</protein>
<feature type="domain" description="DUF4283" evidence="1">
    <location>
        <begin position="26"/>
        <end position="64"/>
    </location>
</feature>
<organism evidence="2 3">
    <name type="scientific">Gossypium barbadense</name>
    <name type="common">Sea Island cotton</name>
    <name type="synonym">Hibiscus barbadensis</name>
    <dbReference type="NCBI Taxonomy" id="3634"/>
    <lineage>
        <taxon>Eukaryota</taxon>
        <taxon>Viridiplantae</taxon>
        <taxon>Streptophyta</taxon>
        <taxon>Embryophyta</taxon>
        <taxon>Tracheophyta</taxon>
        <taxon>Spermatophyta</taxon>
        <taxon>Magnoliopsida</taxon>
        <taxon>eudicotyledons</taxon>
        <taxon>Gunneridae</taxon>
        <taxon>Pentapetalae</taxon>
        <taxon>rosids</taxon>
        <taxon>malvids</taxon>
        <taxon>Malvales</taxon>
        <taxon>Malvaceae</taxon>
        <taxon>Malvoideae</taxon>
        <taxon>Gossypium</taxon>
    </lineage>
</organism>